<comment type="subcellular location">
    <subcellularLocation>
        <location evidence="1">Peroxisome</location>
    </subcellularLocation>
</comment>
<comment type="similarity">
    <text evidence="2">Belongs to the ATP-dependent AMP-binding enzyme family.</text>
</comment>
<evidence type="ECO:0000259" key="7">
    <source>
        <dbReference type="Pfam" id="PF13193"/>
    </source>
</evidence>
<comment type="caution">
    <text evidence="8">The sequence shown here is derived from an EMBL/GenBank/DDBJ whole genome shotgun (WGS) entry which is preliminary data.</text>
</comment>
<dbReference type="SUPFAM" id="SSF56801">
    <property type="entry name" value="Acetyl-CoA synthetase-like"/>
    <property type="match status" value="1"/>
</dbReference>
<gene>
    <name evidence="8" type="ORF">PYW07_008777</name>
</gene>
<dbReference type="InterPro" id="IPR020845">
    <property type="entry name" value="AMP-binding_CS"/>
</dbReference>
<feature type="transmembrane region" description="Helical" evidence="5">
    <location>
        <begin position="105"/>
        <end position="123"/>
    </location>
</feature>
<keyword evidence="9" id="KW-1185">Reference proteome</keyword>
<dbReference type="Pfam" id="PF13193">
    <property type="entry name" value="AMP-binding_C"/>
    <property type="match status" value="1"/>
</dbReference>
<evidence type="ECO:0000256" key="3">
    <source>
        <dbReference type="ARBA" id="ARBA00022598"/>
    </source>
</evidence>
<evidence type="ECO:0000259" key="6">
    <source>
        <dbReference type="Pfam" id="PF00501"/>
    </source>
</evidence>
<evidence type="ECO:0000256" key="5">
    <source>
        <dbReference type="SAM" id="Phobius"/>
    </source>
</evidence>
<dbReference type="PROSITE" id="PS00455">
    <property type="entry name" value="AMP_BINDING"/>
    <property type="match status" value="1"/>
</dbReference>
<keyword evidence="3" id="KW-0436">Ligase</keyword>
<evidence type="ECO:0000313" key="9">
    <source>
        <dbReference type="Proteomes" id="UP001231518"/>
    </source>
</evidence>
<dbReference type="GO" id="GO:0005777">
    <property type="term" value="C:peroxisome"/>
    <property type="evidence" value="ECO:0007669"/>
    <property type="project" value="UniProtKB-SubCell"/>
</dbReference>
<evidence type="ECO:0000256" key="2">
    <source>
        <dbReference type="ARBA" id="ARBA00006432"/>
    </source>
</evidence>
<dbReference type="InterPro" id="IPR042099">
    <property type="entry name" value="ANL_N_sf"/>
</dbReference>
<proteinExistence type="inferred from homology"/>
<accession>A0AAD7YDD6</accession>
<dbReference type="GO" id="GO:0016405">
    <property type="term" value="F:CoA-ligase activity"/>
    <property type="evidence" value="ECO:0007669"/>
    <property type="project" value="TreeGrafter"/>
</dbReference>
<evidence type="ECO:0000313" key="8">
    <source>
        <dbReference type="EMBL" id="KAJ8711535.1"/>
    </source>
</evidence>
<dbReference type="InterPro" id="IPR000873">
    <property type="entry name" value="AMP-dep_synth/lig_dom"/>
</dbReference>
<dbReference type="Pfam" id="PF00501">
    <property type="entry name" value="AMP-binding"/>
    <property type="match status" value="1"/>
</dbReference>
<feature type="domain" description="AMP-dependent synthetase/ligase" evidence="6">
    <location>
        <begin position="51"/>
        <end position="407"/>
    </location>
</feature>
<sequence length="549" mass="60691">MSHTVVRGKPRAAQLYVDGVLDAILLGQGVKPDPTTRATVTFSQIMLHCLKEKPNDEFMTNGATGEVITNEEVLRHAIPLARSLMALGAKGKYGILFMRNHQDTAAIYFASLFSGMIPFLMGANTTAFELTHFLKLIEPSYIFYDQEFHETLQEAMKGCPDLLTSTVISDCPETVKKFTQGHSDEVEGFEVASADMDDPIMLLPTSGSTGMPKAAILTQRGLVAQLATPWMYCTKFPTPTARTMVLTGIEWATFTMYVTASVAYHVPIVMTTKKVTAEHVIELMEMYRPTWAYFSPSFAVSLLALVRPDQLSSLETLVLLGSPATPELMATLQKKLPKDCHLCDGYGTTETHGYIAIPDREAPLKSNGWPLNFMHYKIIDESGQELVGPNQTGELWIKSSCTIKGYLKNRASFDETFTPDGWYMTGDVFHVDENHRISFVIRRKFSFKFRGCHVAPEEVERVIGSVPGVHESVVCSSDNGPVAAVVLQPGADVTREHIHKAVEATLSEHKRLHGGIAFVASLPHTHSGKLKRSECRTLIADLLKRGECC</sequence>
<keyword evidence="5" id="KW-0472">Membrane</keyword>
<dbReference type="InterPro" id="IPR045851">
    <property type="entry name" value="AMP-bd_C_sf"/>
</dbReference>
<keyword evidence="5" id="KW-1133">Transmembrane helix</keyword>
<dbReference type="InterPro" id="IPR025110">
    <property type="entry name" value="AMP-bd_C"/>
</dbReference>
<dbReference type="AlphaFoldDB" id="A0AAD7YDD6"/>
<reference evidence="8" key="1">
    <citation type="submission" date="2023-03" db="EMBL/GenBank/DDBJ databases">
        <title>Chromosome-level genomes of two armyworms, Mythimna separata and Mythimna loreyi, provide insights into the biosynthesis and reception of sex pheromones.</title>
        <authorList>
            <person name="Zhao H."/>
        </authorList>
    </citation>
    <scope>NUCLEOTIDE SEQUENCE</scope>
    <source>
        <strain evidence="8">BeijingLab</strain>
        <tissue evidence="8">Pupa</tissue>
    </source>
</reference>
<dbReference type="PANTHER" id="PTHR24096:SF149">
    <property type="entry name" value="AMP-BINDING DOMAIN-CONTAINING PROTEIN-RELATED"/>
    <property type="match status" value="1"/>
</dbReference>
<name>A0AAD7YDD6_MYTSE</name>
<evidence type="ECO:0000256" key="4">
    <source>
        <dbReference type="ARBA" id="ARBA00023140"/>
    </source>
</evidence>
<dbReference type="Gene3D" id="3.40.50.12780">
    <property type="entry name" value="N-terminal domain of ligase-like"/>
    <property type="match status" value="1"/>
</dbReference>
<evidence type="ECO:0000256" key="1">
    <source>
        <dbReference type="ARBA" id="ARBA00004275"/>
    </source>
</evidence>
<dbReference type="EMBL" id="JARGEI010000022">
    <property type="protein sequence ID" value="KAJ8711535.1"/>
    <property type="molecule type" value="Genomic_DNA"/>
</dbReference>
<dbReference type="Gene3D" id="3.30.300.30">
    <property type="match status" value="1"/>
</dbReference>
<feature type="domain" description="AMP-binding enzyme C-terminal" evidence="7">
    <location>
        <begin position="458"/>
        <end position="529"/>
    </location>
</feature>
<protein>
    <recommendedName>
        <fullName evidence="10">Luciferase</fullName>
    </recommendedName>
</protein>
<dbReference type="Proteomes" id="UP001231518">
    <property type="component" value="Chromosome 21"/>
</dbReference>
<evidence type="ECO:0008006" key="10">
    <source>
        <dbReference type="Google" id="ProtNLM"/>
    </source>
</evidence>
<organism evidence="8 9">
    <name type="scientific">Mythimna separata</name>
    <name type="common">Oriental armyworm</name>
    <name type="synonym">Pseudaletia separata</name>
    <dbReference type="NCBI Taxonomy" id="271217"/>
    <lineage>
        <taxon>Eukaryota</taxon>
        <taxon>Metazoa</taxon>
        <taxon>Ecdysozoa</taxon>
        <taxon>Arthropoda</taxon>
        <taxon>Hexapoda</taxon>
        <taxon>Insecta</taxon>
        <taxon>Pterygota</taxon>
        <taxon>Neoptera</taxon>
        <taxon>Endopterygota</taxon>
        <taxon>Lepidoptera</taxon>
        <taxon>Glossata</taxon>
        <taxon>Ditrysia</taxon>
        <taxon>Noctuoidea</taxon>
        <taxon>Noctuidae</taxon>
        <taxon>Noctuinae</taxon>
        <taxon>Hadenini</taxon>
        <taxon>Mythimna</taxon>
    </lineage>
</organism>
<keyword evidence="4" id="KW-0576">Peroxisome</keyword>
<dbReference type="PANTHER" id="PTHR24096">
    <property type="entry name" value="LONG-CHAIN-FATTY-ACID--COA LIGASE"/>
    <property type="match status" value="1"/>
</dbReference>
<keyword evidence="5" id="KW-0812">Transmembrane</keyword>